<dbReference type="PROSITE" id="PS50090">
    <property type="entry name" value="MYB_LIKE"/>
    <property type="match status" value="1"/>
</dbReference>
<dbReference type="InterPro" id="IPR001005">
    <property type="entry name" value="SANT/Myb"/>
</dbReference>
<comment type="subcellular location">
    <subcellularLocation>
        <location evidence="1">Nucleus</location>
    </subcellularLocation>
</comment>
<reference evidence="9" key="1">
    <citation type="submission" date="2020-10" db="EMBL/GenBank/DDBJ databases">
        <authorList>
            <person name="Han B."/>
            <person name="Lu T."/>
            <person name="Zhao Q."/>
            <person name="Huang X."/>
            <person name="Zhao Y."/>
        </authorList>
    </citation>
    <scope>NUCLEOTIDE SEQUENCE</scope>
</reference>
<feature type="region of interest" description="Disordered" evidence="6">
    <location>
        <begin position="38"/>
        <end position="190"/>
    </location>
</feature>
<keyword evidence="5" id="KW-0539">Nucleus</keyword>
<dbReference type="OrthoDB" id="2143914at2759"/>
<dbReference type="PANTHER" id="PTHR47999">
    <property type="entry name" value="TRANSCRIPTION FACTOR MYB8-RELATED-RELATED"/>
    <property type="match status" value="1"/>
</dbReference>
<keyword evidence="2" id="KW-0805">Transcription regulation</keyword>
<feature type="region of interest" description="Disordered" evidence="6">
    <location>
        <begin position="282"/>
        <end position="307"/>
    </location>
</feature>
<dbReference type="SUPFAM" id="SSF46689">
    <property type="entry name" value="Homeodomain-like"/>
    <property type="match status" value="1"/>
</dbReference>
<evidence type="ECO:0000256" key="6">
    <source>
        <dbReference type="SAM" id="MobiDB-lite"/>
    </source>
</evidence>
<evidence type="ECO:0000256" key="5">
    <source>
        <dbReference type="ARBA" id="ARBA00023242"/>
    </source>
</evidence>
<dbReference type="PROSITE" id="PS51294">
    <property type="entry name" value="HTH_MYB"/>
    <property type="match status" value="1"/>
</dbReference>
<dbReference type="InterPro" id="IPR017930">
    <property type="entry name" value="Myb_dom"/>
</dbReference>
<name>A0A811ME63_9POAL</name>
<sequence length="412" mass="44031">MPAFRWSLIASHLPGRTDNEIKNHWNSHLSRQIHTYRRKYTAGPDNTITIDTSKLHSADKRRGGRTPGRSPRSATTSSRKSKSKQPDPEPEPESGDAKGASSPATVTIDMSKLRSDDKRRGDRTPGRSPKSATSSSTTKSNQPDPEPEPESGDAKGASSPATAATLAAHSDGARSGSGSEGPCSDDATRPWVLNPIELPDLWEAESDIDALMSIGAGHDSTVTTEGLEFDAVIGEAQVDDLFDMDWDGFAAHLWGGPEQNDQRAQLQLAAEPQAAVALGCAVVDPDPNQPNSSSGSTAEGPFTEDATGPWVLDPIELGDLWEAESEIDALMSSTDAALEGFDAVGGEAQVDDLFDMDMDWDGFAAHLWGGPEHNDHSAELQQAAEPQAVAATCTPDEHEFEAFETWLLSDSF</sequence>
<evidence type="ECO:0000313" key="9">
    <source>
        <dbReference type="EMBL" id="CAD6203226.1"/>
    </source>
</evidence>
<evidence type="ECO:0000256" key="3">
    <source>
        <dbReference type="ARBA" id="ARBA00023125"/>
    </source>
</evidence>
<dbReference type="CDD" id="cd00167">
    <property type="entry name" value="SANT"/>
    <property type="match status" value="1"/>
</dbReference>
<feature type="domain" description="HTH myb-type" evidence="8">
    <location>
        <begin position="1"/>
        <end position="33"/>
    </location>
</feature>
<dbReference type="GO" id="GO:0005634">
    <property type="term" value="C:nucleus"/>
    <property type="evidence" value="ECO:0007669"/>
    <property type="project" value="UniProtKB-SubCell"/>
</dbReference>
<dbReference type="AlphaFoldDB" id="A0A811ME63"/>
<protein>
    <submittedName>
        <fullName evidence="9">Uncharacterized protein</fullName>
    </submittedName>
</protein>
<evidence type="ECO:0000256" key="1">
    <source>
        <dbReference type="ARBA" id="ARBA00004123"/>
    </source>
</evidence>
<dbReference type="Pfam" id="PF06640">
    <property type="entry name" value="P_C"/>
    <property type="match status" value="3"/>
</dbReference>
<evidence type="ECO:0000259" key="8">
    <source>
        <dbReference type="PROSITE" id="PS51294"/>
    </source>
</evidence>
<dbReference type="InterPro" id="IPR009057">
    <property type="entry name" value="Homeodomain-like_sf"/>
</dbReference>
<dbReference type="GO" id="GO:0003677">
    <property type="term" value="F:DNA binding"/>
    <property type="evidence" value="ECO:0007669"/>
    <property type="project" value="UniProtKB-KW"/>
</dbReference>
<keyword evidence="10" id="KW-1185">Reference proteome</keyword>
<gene>
    <name evidence="9" type="ORF">NCGR_LOCUS1438</name>
</gene>
<dbReference type="Gene3D" id="1.10.10.60">
    <property type="entry name" value="Homeodomain-like"/>
    <property type="match status" value="1"/>
</dbReference>
<accession>A0A811ME63</accession>
<dbReference type="EMBL" id="CAJGYO010000001">
    <property type="protein sequence ID" value="CAD6203226.1"/>
    <property type="molecule type" value="Genomic_DNA"/>
</dbReference>
<proteinExistence type="predicted"/>
<evidence type="ECO:0000256" key="4">
    <source>
        <dbReference type="ARBA" id="ARBA00023163"/>
    </source>
</evidence>
<feature type="compositionally biased region" description="Low complexity" evidence="6">
    <location>
        <begin position="67"/>
        <end position="78"/>
    </location>
</feature>
<dbReference type="InterPro" id="IPR015495">
    <property type="entry name" value="Myb_TF_plants"/>
</dbReference>
<dbReference type="Proteomes" id="UP000604825">
    <property type="component" value="Unassembled WGS sequence"/>
</dbReference>
<dbReference type="InterPro" id="IPR010588">
    <property type="entry name" value="Myb-rel_proteinP/Y1_C"/>
</dbReference>
<feature type="compositionally biased region" description="Low complexity" evidence="6">
    <location>
        <begin position="128"/>
        <end position="140"/>
    </location>
</feature>
<feature type="compositionally biased region" description="Low complexity" evidence="6">
    <location>
        <begin position="157"/>
        <end position="168"/>
    </location>
</feature>
<keyword evidence="4" id="KW-0804">Transcription</keyword>
<evidence type="ECO:0000256" key="2">
    <source>
        <dbReference type="ARBA" id="ARBA00023015"/>
    </source>
</evidence>
<comment type="caution">
    <text evidence="9">The sequence shown here is derived from an EMBL/GenBank/DDBJ whole genome shotgun (WGS) entry which is preliminary data.</text>
</comment>
<evidence type="ECO:0000259" key="7">
    <source>
        <dbReference type="PROSITE" id="PS50090"/>
    </source>
</evidence>
<feature type="domain" description="Myb-like" evidence="7">
    <location>
        <begin position="1"/>
        <end position="29"/>
    </location>
</feature>
<dbReference type="PANTHER" id="PTHR47999:SF6">
    <property type="entry name" value="MYB-RELATED PROTEIN P"/>
    <property type="match status" value="1"/>
</dbReference>
<evidence type="ECO:0000313" key="10">
    <source>
        <dbReference type="Proteomes" id="UP000604825"/>
    </source>
</evidence>
<organism evidence="9 10">
    <name type="scientific">Miscanthus lutarioriparius</name>
    <dbReference type="NCBI Taxonomy" id="422564"/>
    <lineage>
        <taxon>Eukaryota</taxon>
        <taxon>Viridiplantae</taxon>
        <taxon>Streptophyta</taxon>
        <taxon>Embryophyta</taxon>
        <taxon>Tracheophyta</taxon>
        <taxon>Spermatophyta</taxon>
        <taxon>Magnoliopsida</taxon>
        <taxon>Liliopsida</taxon>
        <taxon>Poales</taxon>
        <taxon>Poaceae</taxon>
        <taxon>PACMAD clade</taxon>
        <taxon>Panicoideae</taxon>
        <taxon>Andropogonodae</taxon>
        <taxon>Andropogoneae</taxon>
        <taxon>Saccharinae</taxon>
        <taxon>Miscanthus</taxon>
    </lineage>
</organism>
<dbReference type="Pfam" id="PF00249">
    <property type="entry name" value="Myb_DNA-binding"/>
    <property type="match status" value="1"/>
</dbReference>
<feature type="compositionally biased region" description="Basic and acidic residues" evidence="6">
    <location>
        <begin position="111"/>
        <end position="125"/>
    </location>
</feature>
<keyword evidence="3" id="KW-0238">DNA-binding</keyword>